<proteinExistence type="predicted"/>
<comment type="caution">
    <text evidence="1">The sequence shown here is derived from an EMBL/GenBank/DDBJ whole genome shotgun (WGS) entry which is preliminary data.</text>
</comment>
<keyword evidence="2" id="KW-1185">Reference proteome</keyword>
<dbReference type="Proteomes" id="UP001221898">
    <property type="component" value="Unassembled WGS sequence"/>
</dbReference>
<accession>A0AAD7W498</accession>
<reference evidence="1" key="1">
    <citation type="journal article" date="2023" name="Science">
        <title>Genome structures resolve the early diversification of teleost fishes.</title>
        <authorList>
            <person name="Parey E."/>
            <person name="Louis A."/>
            <person name="Montfort J."/>
            <person name="Bouchez O."/>
            <person name="Roques C."/>
            <person name="Iampietro C."/>
            <person name="Lluch J."/>
            <person name="Castinel A."/>
            <person name="Donnadieu C."/>
            <person name="Desvignes T."/>
            <person name="Floi Bucao C."/>
            <person name="Jouanno E."/>
            <person name="Wen M."/>
            <person name="Mejri S."/>
            <person name="Dirks R."/>
            <person name="Jansen H."/>
            <person name="Henkel C."/>
            <person name="Chen W.J."/>
            <person name="Zahm M."/>
            <person name="Cabau C."/>
            <person name="Klopp C."/>
            <person name="Thompson A.W."/>
            <person name="Robinson-Rechavi M."/>
            <person name="Braasch I."/>
            <person name="Lecointre G."/>
            <person name="Bobe J."/>
            <person name="Postlethwait J.H."/>
            <person name="Berthelot C."/>
            <person name="Roest Crollius H."/>
            <person name="Guiguen Y."/>
        </authorList>
    </citation>
    <scope>NUCLEOTIDE SEQUENCE</scope>
    <source>
        <strain evidence="1">NC1722</strain>
    </source>
</reference>
<dbReference type="AlphaFoldDB" id="A0AAD7W498"/>
<organism evidence="1 2">
    <name type="scientific">Aldrovandia affinis</name>
    <dbReference type="NCBI Taxonomy" id="143900"/>
    <lineage>
        <taxon>Eukaryota</taxon>
        <taxon>Metazoa</taxon>
        <taxon>Chordata</taxon>
        <taxon>Craniata</taxon>
        <taxon>Vertebrata</taxon>
        <taxon>Euteleostomi</taxon>
        <taxon>Actinopterygii</taxon>
        <taxon>Neopterygii</taxon>
        <taxon>Teleostei</taxon>
        <taxon>Notacanthiformes</taxon>
        <taxon>Halosauridae</taxon>
        <taxon>Aldrovandia</taxon>
    </lineage>
</organism>
<gene>
    <name evidence="1" type="ORF">AAFF_G00215380</name>
</gene>
<evidence type="ECO:0000313" key="2">
    <source>
        <dbReference type="Proteomes" id="UP001221898"/>
    </source>
</evidence>
<dbReference type="EMBL" id="JAINUG010000287">
    <property type="protein sequence ID" value="KAJ8383696.1"/>
    <property type="molecule type" value="Genomic_DNA"/>
</dbReference>
<name>A0AAD7W498_9TELE</name>
<sequence length="98" mass="10853">MFTVVKFCRPEALSYIPYLRWRRRNQGVTATAGLLSVCEDGLSVLSRQLLHPITKSAQDAAQSPLACRRTDRSACVLGPTRVLMPLHMPASVAPMRSQ</sequence>
<protein>
    <submittedName>
        <fullName evidence="1">Uncharacterized protein</fullName>
    </submittedName>
</protein>
<evidence type="ECO:0000313" key="1">
    <source>
        <dbReference type="EMBL" id="KAJ8383696.1"/>
    </source>
</evidence>